<dbReference type="RefSeq" id="WP_146166953.1">
    <property type="nucleotide sequence ID" value="NZ_PXWG01000121.1"/>
</dbReference>
<feature type="region of interest" description="Disordered" evidence="1">
    <location>
        <begin position="52"/>
        <end position="71"/>
    </location>
</feature>
<dbReference type="Gene3D" id="3.30.160.240">
    <property type="entry name" value="Rv1738"/>
    <property type="match status" value="1"/>
</dbReference>
<dbReference type="Pfam" id="PF08962">
    <property type="entry name" value="Rv2632c-like"/>
    <property type="match status" value="1"/>
</dbReference>
<comment type="caution">
    <text evidence="2">The sequence shown here is derived from an EMBL/GenBank/DDBJ whole genome shotgun (WGS) entry which is preliminary data.</text>
</comment>
<name>A0A9X7JKH1_9ACTN</name>
<dbReference type="EMBL" id="PXWG01000121">
    <property type="protein sequence ID" value="PSJ25413.1"/>
    <property type="molecule type" value="Genomic_DNA"/>
</dbReference>
<evidence type="ECO:0000256" key="1">
    <source>
        <dbReference type="SAM" id="MobiDB-lite"/>
    </source>
</evidence>
<accession>A0A9X7JKH1</accession>
<gene>
    <name evidence="2" type="ORF">B7P34_28225</name>
</gene>
<dbReference type="InterPro" id="IPR015057">
    <property type="entry name" value="Rv2632c-like"/>
</dbReference>
<dbReference type="AlphaFoldDB" id="A0A9X7JKH1"/>
<evidence type="ECO:0000313" key="2">
    <source>
        <dbReference type="EMBL" id="PSJ25413.1"/>
    </source>
</evidence>
<protein>
    <submittedName>
        <fullName evidence="2">Uncharacterized protein</fullName>
    </submittedName>
</protein>
<proteinExistence type="predicted"/>
<dbReference type="InterPro" id="IPR038070">
    <property type="entry name" value="Rv2632c-like_sf"/>
</dbReference>
<dbReference type="SUPFAM" id="SSF143212">
    <property type="entry name" value="Rv2632c-like"/>
    <property type="match status" value="1"/>
</dbReference>
<reference evidence="2 3" key="1">
    <citation type="submission" date="2018-03" db="EMBL/GenBank/DDBJ databases">
        <title>Chitinolytic properties of Streptosporangium nondiastaticum TBG75A20.</title>
        <authorList>
            <person name="Gayathri V."/>
            <person name="Shiburaj S."/>
        </authorList>
    </citation>
    <scope>NUCLEOTIDE SEQUENCE [LARGE SCALE GENOMIC DNA]</scope>
    <source>
        <strain evidence="2 3">TBG75A20</strain>
    </source>
</reference>
<evidence type="ECO:0000313" key="3">
    <source>
        <dbReference type="Proteomes" id="UP000242427"/>
    </source>
</evidence>
<organism evidence="2 3">
    <name type="scientific">Streptosporangium nondiastaticum</name>
    <dbReference type="NCBI Taxonomy" id="35764"/>
    <lineage>
        <taxon>Bacteria</taxon>
        <taxon>Bacillati</taxon>
        <taxon>Actinomycetota</taxon>
        <taxon>Actinomycetes</taxon>
        <taxon>Streptosporangiales</taxon>
        <taxon>Streptosporangiaceae</taxon>
        <taxon>Streptosporangium</taxon>
    </lineage>
</organism>
<dbReference type="Proteomes" id="UP000242427">
    <property type="component" value="Unassembled WGS sequence"/>
</dbReference>
<keyword evidence="3" id="KW-1185">Reference proteome</keyword>
<feature type="non-terminal residue" evidence="2">
    <location>
        <position position="1"/>
    </location>
</feature>
<sequence length="107" mass="11394">PADPSQQRVGEEVAAARALRDLSEQLLDKACRGPRGFRRPLPRRRAALPWPAVPVRGGGPGSVRRLRRGEPAPVASSAVRAAVGRPGRSVLHRLASNISRSVLALPS</sequence>